<accession>A0ABP3N1L2</accession>
<evidence type="ECO:0000256" key="1">
    <source>
        <dbReference type="ARBA" id="ARBA00006484"/>
    </source>
</evidence>
<name>A0ABP3N1L2_SACER</name>
<dbReference type="InterPro" id="IPR036291">
    <property type="entry name" value="NAD(P)-bd_dom_sf"/>
</dbReference>
<keyword evidence="2" id="KW-0560">Oxidoreductase</keyword>
<evidence type="ECO:0000313" key="4">
    <source>
        <dbReference type="Proteomes" id="UP001500729"/>
    </source>
</evidence>
<evidence type="ECO:0000313" key="3">
    <source>
        <dbReference type="EMBL" id="GAA0530623.1"/>
    </source>
</evidence>
<proteinExistence type="inferred from homology"/>
<dbReference type="NCBIfam" id="NF005495">
    <property type="entry name" value="PRK07109.1"/>
    <property type="match status" value="1"/>
</dbReference>
<gene>
    <name evidence="3" type="ORF">GCM10009533_32300</name>
</gene>
<dbReference type="RefSeq" id="WP_011874263.1">
    <property type="nucleotide sequence ID" value="NZ_BAAAGS010000019.1"/>
</dbReference>
<dbReference type="PANTHER" id="PTHR44196">
    <property type="entry name" value="DEHYDROGENASE/REDUCTASE SDR FAMILY MEMBER 7B"/>
    <property type="match status" value="1"/>
</dbReference>
<dbReference type="EMBL" id="BAAAGS010000019">
    <property type="protein sequence ID" value="GAA0530623.1"/>
    <property type="molecule type" value="Genomic_DNA"/>
</dbReference>
<dbReference type="Gene3D" id="3.40.50.720">
    <property type="entry name" value="NAD(P)-binding Rossmann-like Domain"/>
    <property type="match status" value="1"/>
</dbReference>
<dbReference type="Proteomes" id="UP001500729">
    <property type="component" value="Unassembled WGS sequence"/>
</dbReference>
<evidence type="ECO:0000256" key="2">
    <source>
        <dbReference type="ARBA" id="ARBA00023002"/>
    </source>
</evidence>
<dbReference type="Pfam" id="PF00106">
    <property type="entry name" value="adh_short"/>
    <property type="match status" value="1"/>
</dbReference>
<sequence>MSRRSDQVVVVTGASAGVGRAVARAYGARKCRVALLARGAEGLAGAARDVRDAGGTALPLQVDVAHADEVDAAAEEAERELGPIDLWVNVACTTVFAPLERISPEEFRRVTEVNYLGTVHGTMAAFRRMRPRNRGTVVQIGSALAYRGIPLQSAYCGSKHAIQGFHESVRCELLHDRSRVRTTMVQLPAVNTPQFSWVRSRLSGHPQPVPPIFQPEVIARAVLHAGDHPRRREYWVGGSTVKTLLGNAVAPGLLDRYLARVGYRMQRDDSIDTGYRSENLWEPIDEPAGSDHGAHGVFDHKSRGRSAQLWPSQHHGAVLSGAAALSAGLTWLSLRGKRGAPGHPFGAGRDGRLGALTGRKRPRGVRDALLQTVGR</sequence>
<dbReference type="InterPro" id="IPR020904">
    <property type="entry name" value="Sc_DH/Rdtase_CS"/>
</dbReference>
<comment type="similarity">
    <text evidence="1">Belongs to the short-chain dehydrogenases/reductases (SDR) family.</text>
</comment>
<dbReference type="SUPFAM" id="SSF51735">
    <property type="entry name" value="NAD(P)-binding Rossmann-fold domains"/>
    <property type="match status" value="1"/>
</dbReference>
<protein>
    <submittedName>
        <fullName evidence="3">SDR family oxidoreductase</fullName>
    </submittedName>
</protein>
<reference evidence="4" key="1">
    <citation type="journal article" date="2019" name="Int. J. Syst. Evol. Microbiol.">
        <title>The Global Catalogue of Microorganisms (GCM) 10K type strain sequencing project: providing services to taxonomists for standard genome sequencing and annotation.</title>
        <authorList>
            <consortium name="The Broad Institute Genomics Platform"/>
            <consortium name="The Broad Institute Genome Sequencing Center for Infectious Disease"/>
            <person name="Wu L."/>
            <person name="Ma J."/>
        </authorList>
    </citation>
    <scope>NUCLEOTIDE SEQUENCE [LARGE SCALE GENOMIC DNA]</scope>
    <source>
        <strain evidence="4">JCM 10303</strain>
    </source>
</reference>
<comment type="caution">
    <text evidence="3">The sequence shown here is derived from an EMBL/GenBank/DDBJ whole genome shotgun (WGS) entry which is preliminary data.</text>
</comment>
<dbReference type="PROSITE" id="PS00061">
    <property type="entry name" value="ADH_SHORT"/>
    <property type="match status" value="1"/>
</dbReference>
<dbReference type="PANTHER" id="PTHR44196:SF1">
    <property type="entry name" value="DEHYDROGENASE_REDUCTASE SDR FAMILY MEMBER 7B"/>
    <property type="match status" value="1"/>
</dbReference>
<dbReference type="PRINTS" id="PR00081">
    <property type="entry name" value="GDHRDH"/>
</dbReference>
<keyword evidence="4" id="KW-1185">Reference proteome</keyword>
<dbReference type="InterPro" id="IPR002347">
    <property type="entry name" value="SDR_fam"/>
</dbReference>
<organism evidence="3 4">
    <name type="scientific">Saccharopolyspora erythraea</name>
    <name type="common">Streptomyces erythraeus</name>
    <dbReference type="NCBI Taxonomy" id="1836"/>
    <lineage>
        <taxon>Bacteria</taxon>
        <taxon>Bacillati</taxon>
        <taxon>Actinomycetota</taxon>
        <taxon>Actinomycetes</taxon>
        <taxon>Pseudonocardiales</taxon>
        <taxon>Pseudonocardiaceae</taxon>
        <taxon>Saccharopolyspora</taxon>
    </lineage>
</organism>